<proteinExistence type="predicted"/>
<dbReference type="EMBL" id="GBXM01104546">
    <property type="protein sequence ID" value="JAH04031.1"/>
    <property type="molecule type" value="Transcribed_RNA"/>
</dbReference>
<reference evidence="1" key="2">
    <citation type="journal article" date="2015" name="Fish Shellfish Immunol.">
        <title>Early steps in the European eel (Anguilla anguilla)-Vibrio vulnificus interaction in the gills: Role of the RtxA13 toxin.</title>
        <authorList>
            <person name="Callol A."/>
            <person name="Pajuelo D."/>
            <person name="Ebbesson L."/>
            <person name="Teles M."/>
            <person name="MacKenzie S."/>
            <person name="Amaro C."/>
        </authorList>
    </citation>
    <scope>NUCLEOTIDE SEQUENCE</scope>
</reference>
<evidence type="ECO:0000313" key="1">
    <source>
        <dbReference type="EMBL" id="JAH04031.1"/>
    </source>
</evidence>
<dbReference type="AlphaFoldDB" id="A0A0E9PHD7"/>
<organism evidence="1">
    <name type="scientific">Anguilla anguilla</name>
    <name type="common">European freshwater eel</name>
    <name type="synonym">Muraena anguilla</name>
    <dbReference type="NCBI Taxonomy" id="7936"/>
    <lineage>
        <taxon>Eukaryota</taxon>
        <taxon>Metazoa</taxon>
        <taxon>Chordata</taxon>
        <taxon>Craniata</taxon>
        <taxon>Vertebrata</taxon>
        <taxon>Euteleostomi</taxon>
        <taxon>Actinopterygii</taxon>
        <taxon>Neopterygii</taxon>
        <taxon>Teleostei</taxon>
        <taxon>Anguilliformes</taxon>
        <taxon>Anguillidae</taxon>
        <taxon>Anguilla</taxon>
    </lineage>
</organism>
<accession>A0A0E9PHD7</accession>
<protein>
    <submittedName>
        <fullName evidence="1">Uncharacterized protein</fullName>
    </submittedName>
</protein>
<reference evidence="1" key="1">
    <citation type="submission" date="2014-11" db="EMBL/GenBank/DDBJ databases">
        <authorList>
            <person name="Amaro Gonzalez C."/>
        </authorList>
    </citation>
    <scope>NUCLEOTIDE SEQUENCE</scope>
</reference>
<name>A0A0E9PHD7_ANGAN</name>
<sequence length="31" mass="3572">MPQWESKLGHEKYVGNQNCIDRIKNKNAAAQ</sequence>